<sequence length="105" mass="11584">MPRLADGRAERRMADVIVNAFGGRRKFVAENYREPVIDETQVDHVMDALMAEEGALGEFLESMMSEVENALPPSRHTSPRATRERSAADPGAPFASPRRASDLIS</sequence>
<dbReference type="AlphaFoldDB" id="A0A1Y5IE50"/>
<evidence type="ECO:0000256" key="1">
    <source>
        <dbReference type="SAM" id="MobiDB-lite"/>
    </source>
</evidence>
<feature type="region of interest" description="Disordered" evidence="1">
    <location>
        <begin position="66"/>
        <end position="105"/>
    </location>
</feature>
<reference evidence="2" key="1">
    <citation type="submission" date="2017-04" db="EMBL/GenBank/DDBJ databases">
        <title>Population genomics of picophytoplankton unveils novel chromosome hypervariability.</title>
        <authorList>
            <consortium name="DOE Joint Genome Institute"/>
            <person name="Blanc-Mathieu R."/>
            <person name="Krasovec M."/>
            <person name="Hebrard M."/>
            <person name="Yau S."/>
            <person name="Desgranges E."/>
            <person name="Martin J."/>
            <person name="Schackwitz W."/>
            <person name="Kuo A."/>
            <person name="Salin G."/>
            <person name="Donnadieu C."/>
            <person name="Desdevises Y."/>
            <person name="Sanchez-Ferandin S."/>
            <person name="Moreau H."/>
            <person name="Rivals E."/>
            <person name="Grigoriev I.V."/>
            <person name="Grimsley N."/>
            <person name="Eyre-Walker A."/>
            <person name="Piganeau G."/>
        </authorList>
    </citation>
    <scope>NUCLEOTIDE SEQUENCE [LARGE SCALE GENOMIC DNA]</scope>
    <source>
        <strain evidence="2">RCC 1115</strain>
    </source>
</reference>
<dbReference type="Proteomes" id="UP000195557">
    <property type="component" value="Unassembled WGS sequence"/>
</dbReference>
<accession>A0A1Y5IE50</accession>
<name>A0A1Y5IE50_OSTTA</name>
<dbReference type="EMBL" id="KZ155783">
    <property type="protein sequence ID" value="OUS46464.1"/>
    <property type="molecule type" value="Genomic_DNA"/>
</dbReference>
<protein>
    <submittedName>
        <fullName evidence="2">Uncharacterized protein</fullName>
    </submittedName>
</protein>
<evidence type="ECO:0000313" key="2">
    <source>
        <dbReference type="EMBL" id="OUS46464.1"/>
    </source>
</evidence>
<proteinExistence type="predicted"/>
<gene>
    <name evidence="2" type="ORF">BE221DRAFT_191944</name>
</gene>
<organism evidence="2">
    <name type="scientific">Ostreococcus tauri</name>
    <name type="common">Marine green alga</name>
    <dbReference type="NCBI Taxonomy" id="70448"/>
    <lineage>
        <taxon>Eukaryota</taxon>
        <taxon>Viridiplantae</taxon>
        <taxon>Chlorophyta</taxon>
        <taxon>Mamiellophyceae</taxon>
        <taxon>Mamiellales</taxon>
        <taxon>Bathycoccaceae</taxon>
        <taxon>Ostreococcus</taxon>
    </lineage>
</organism>